<dbReference type="GO" id="GO:0006508">
    <property type="term" value="P:proteolysis"/>
    <property type="evidence" value="ECO:0007669"/>
    <property type="project" value="UniProtKB-KW"/>
</dbReference>
<comment type="subcellular location">
    <subcellularLocation>
        <location evidence="1">Membrane</location>
        <topology evidence="1">Multi-pass membrane protein</topology>
    </subcellularLocation>
</comment>
<comment type="caution">
    <text evidence="10">The sequence shown here is derived from an EMBL/GenBank/DDBJ whole genome shotgun (WGS) entry which is preliminary data.</text>
</comment>
<dbReference type="PANTHER" id="PTHR22936:SF69">
    <property type="entry name" value="RHOMBOID-LIKE PROTEIN"/>
    <property type="match status" value="1"/>
</dbReference>
<feature type="transmembrane region" description="Helical" evidence="8">
    <location>
        <begin position="189"/>
        <end position="213"/>
    </location>
</feature>
<accession>A0ABT3G3I5</accession>
<organism evidence="10 11">
    <name type="scientific">Luteolibacter rhizosphaerae</name>
    <dbReference type="NCBI Taxonomy" id="2989719"/>
    <lineage>
        <taxon>Bacteria</taxon>
        <taxon>Pseudomonadati</taxon>
        <taxon>Verrucomicrobiota</taxon>
        <taxon>Verrucomicrobiia</taxon>
        <taxon>Verrucomicrobiales</taxon>
        <taxon>Verrucomicrobiaceae</taxon>
        <taxon>Luteolibacter</taxon>
    </lineage>
</organism>
<evidence type="ECO:0000256" key="8">
    <source>
        <dbReference type="SAM" id="Phobius"/>
    </source>
</evidence>
<sequence length="285" mass="30832">METGPDLPTSPLVTVGEWDSFDEADEHALVVLAMDRECWIEPGDGTFLVLATPEDAPAIRREFALYAEEQAERRERVEPPLFPAGVELMLLWIIALTAAFMVQERYPAFTEDFCNSSRALVEKGEWWRPFTALFLHADGGHLLSNIGIGGIFCVMVAHTVGAWRAWLLILASGTLGNALNAWLRYPSDFASLGASTATFGALGILTGAAVSAAWRFRSPKEFRPLVAPIFAGAMMLGMYGVGGEGIDVSGHFAGWACGAVLGVLGARKLRPEVGDEREKAAFARS</sequence>
<dbReference type="Gene3D" id="1.20.1540.10">
    <property type="entry name" value="Rhomboid-like"/>
    <property type="match status" value="1"/>
</dbReference>
<proteinExistence type="predicted"/>
<evidence type="ECO:0000256" key="1">
    <source>
        <dbReference type="ARBA" id="ARBA00004141"/>
    </source>
</evidence>
<dbReference type="InterPro" id="IPR022764">
    <property type="entry name" value="Peptidase_S54_rhomboid_dom"/>
</dbReference>
<evidence type="ECO:0000256" key="5">
    <source>
        <dbReference type="ARBA" id="ARBA00022825"/>
    </source>
</evidence>
<feature type="transmembrane region" description="Helical" evidence="8">
    <location>
        <begin position="81"/>
        <end position="102"/>
    </location>
</feature>
<dbReference type="RefSeq" id="WP_264513615.1">
    <property type="nucleotide sequence ID" value="NZ_JAPDDR010000005.1"/>
</dbReference>
<evidence type="ECO:0000256" key="3">
    <source>
        <dbReference type="ARBA" id="ARBA00022692"/>
    </source>
</evidence>
<keyword evidence="11" id="KW-1185">Reference proteome</keyword>
<dbReference type="GO" id="GO:0008233">
    <property type="term" value="F:peptidase activity"/>
    <property type="evidence" value="ECO:0007669"/>
    <property type="project" value="UniProtKB-KW"/>
</dbReference>
<keyword evidence="5" id="KW-0720">Serine protease</keyword>
<evidence type="ECO:0000256" key="6">
    <source>
        <dbReference type="ARBA" id="ARBA00022989"/>
    </source>
</evidence>
<dbReference type="InterPro" id="IPR002610">
    <property type="entry name" value="Peptidase_S54_rhomboid-like"/>
</dbReference>
<dbReference type="Pfam" id="PF01694">
    <property type="entry name" value="Rhomboid"/>
    <property type="match status" value="1"/>
</dbReference>
<feature type="transmembrane region" description="Helical" evidence="8">
    <location>
        <begin position="165"/>
        <end position="183"/>
    </location>
</feature>
<keyword evidence="4" id="KW-0378">Hydrolase</keyword>
<evidence type="ECO:0000313" key="11">
    <source>
        <dbReference type="Proteomes" id="UP001165653"/>
    </source>
</evidence>
<evidence type="ECO:0000313" key="10">
    <source>
        <dbReference type="EMBL" id="MCW1914109.1"/>
    </source>
</evidence>
<dbReference type="PANTHER" id="PTHR22936">
    <property type="entry name" value="RHOMBOID-RELATED"/>
    <property type="match status" value="1"/>
</dbReference>
<keyword evidence="3 8" id="KW-0812">Transmembrane</keyword>
<feature type="transmembrane region" description="Helical" evidence="8">
    <location>
        <begin position="139"/>
        <end position="158"/>
    </location>
</feature>
<protein>
    <submittedName>
        <fullName evidence="10">Rhomboid family intramembrane serine protease</fullName>
    </submittedName>
</protein>
<feature type="transmembrane region" description="Helical" evidence="8">
    <location>
        <begin position="225"/>
        <end position="242"/>
    </location>
</feature>
<dbReference type="EMBL" id="JAPDDR010000005">
    <property type="protein sequence ID" value="MCW1914109.1"/>
    <property type="molecule type" value="Genomic_DNA"/>
</dbReference>
<keyword evidence="6 8" id="KW-1133">Transmembrane helix</keyword>
<evidence type="ECO:0000256" key="4">
    <source>
        <dbReference type="ARBA" id="ARBA00022801"/>
    </source>
</evidence>
<reference evidence="10" key="1">
    <citation type="submission" date="2022-10" db="EMBL/GenBank/DDBJ databases">
        <title>Luteolibacter sp. GHJ8, whole genome shotgun sequencing project.</title>
        <authorList>
            <person name="Zhao G."/>
            <person name="Shen L."/>
        </authorList>
    </citation>
    <scope>NUCLEOTIDE SEQUENCE</scope>
    <source>
        <strain evidence="10">GHJ8</strain>
    </source>
</reference>
<name>A0ABT3G3I5_9BACT</name>
<evidence type="ECO:0000259" key="9">
    <source>
        <dbReference type="Pfam" id="PF01694"/>
    </source>
</evidence>
<evidence type="ECO:0000256" key="2">
    <source>
        <dbReference type="ARBA" id="ARBA00022670"/>
    </source>
</evidence>
<evidence type="ECO:0000256" key="7">
    <source>
        <dbReference type="ARBA" id="ARBA00023136"/>
    </source>
</evidence>
<gene>
    <name evidence="10" type="ORF">OJ996_11015</name>
</gene>
<feature type="domain" description="Peptidase S54 rhomboid" evidence="9">
    <location>
        <begin position="123"/>
        <end position="266"/>
    </location>
</feature>
<dbReference type="SUPFAM" id="SSF144091">
    <property type="entry name" value="Rhomboid-like"/>
    <property type="match status" value="1"/>
</dbReference>
<dbReference type="InterPro" id="IPR035952">
    <property type="entry name" value="Rhomboid-like_sf"/>
</dbReference>
<keyword evidence="7 8" id="KW-0472">Membrane</keyword>
<dbReference type="Proteomes" id="UP001165653">
    <property type="component" value="Unassembled WGS sequence"/>
</dbReference>
<keyword evidence="2 10" id="KW-0645">Protease</keyword>